<gene>
    <name evidence="1" type="ORF">B5808_11945</name>
</gene>
<sequence length="215" mass="23117">MGLVSAVCVVHQLLPDAGTDGVTAIDKRPTDEPVRVGPYGLRGDVQVSRKHHGGRTKAVYAYSEDDAAYWAGELGREIPPGLFGENLRVDGVEASGAVIGERWRVGDTLVLEVASPRTPCATFARRMREPRWVRRFDEAGRPGAYLRVVKSGDVRTGDPIEVISRPEHGVTVAGWFAAGDADQARALLEADAAGEVDLVPELRAAVEKVLLRAAV</sequence>
<dbReference type="PROSITE" id="PS51340">
    <property type="entry name" value="MOSC"/>
    <property type="match status" value="1"/>
</dbReference>
<dbReference type="GO" id="GO:0003824">
    <property type="term" value="F:catalytic activity"/>
    <property type="evidence" value="ECO:0007669"/>
    <property type="project" value="InterPro"/>
</dbReference>
<dbReference type="PANTHER" id="PTHR30212">
    <property type="entry name" value="PROTEIN YIIM"/>
    <property type="match status" value="1"/>
</dbReference>
<accession>A0A1X9LTR6</accession>
<dbReference type="Pfam" id="PF03473">
    <property type="entry name" value="MOSC"/>
    <property type="match status" value="1"/>
</dbReference>
<dbReference type="Proteomes" id="UP000192775">
    <property type="component" value="Chromosome"/>
</dbReference>
<dbReference type="STRING" id="1619308.B5808_11945"/>
<dbReference type="Gene3D" id="2.40.33.20">
    <property type="entry name" value="PK beta-barrel domain-like"/>
    <property type="match status" value="1"/>
</dbReference>
<evidence type="ECO:0000313" key="1">
    <source>
        <dbReference type="EMBL" id="ARJ07351.1"/>
    </source>
</evidence>
<dbReference type="GO" id="GO:0030170">
    <property type="term" value="F:pyridoxal phosphate binding"/>
    <property type="evidence" value="ECO:0007669"/>
    <property type="project" value="InterPro"/>
</dbReference>
<keyword evidence="2" id="KW-1185">Reference proteome</keyword>
<dbReference type="SUPFAM" id="SSF50800">
    <property type="entry name" value="PK beta-barrel domain-like"/>
    <property type="match status" value="1"/>
</dbReference>
<dbReference type="InterPro" id="IPR005302">
    <property type="entry name" value="MoCF_Sase_C"/>
</dbReference>
<dbReference type="RefSeq" id="WP_085021488.1">
    <property type="nucleotide sequence ID" value="NZ_BMHD01000001.1"/>
</dbReference>
<dbReference type="GO" id="GO:0030151">
    <property type="term" value="F:molybdenum ion binding"/>
    <property type="evidence" value="ECO:0007669"/>
    <property type="project" value="InterPro"/>
</dbReference>
<dbReference type="EMBL" id="CP020715">
    <property type="protein sequence ID" value="ARJ07351.1"/>
    <property type="molecule type" value="Genomic_DNA"/>
</dbReference>
<name>A0A1X9LTR6_9MICO</name>
<dbReference type="AlphaFoldDB" id="A0A1X9LTR6"/>
<dbReference type="InterPro" id="IPR011037">
    <property type="entry name" value="Pyrv_Knase-like_insert_dom_sf"/>
</dbReference>
<proteinExistence type="predicted"/>
<protein>
    <submittedName>
        <fullName evidence="1">MOSC domain-containing protein</fullName>
    </submittedName>
</protein>
<dbReference type="KEGG" id="cphy:B5808_11945"/>
<reference evidence="1 2" key="1">
    <citation type="submission" date="2017-04" db="EMBL/GenBank/DDBJ databases">
        <authorList>
            <person name="Afonso C.L."/>
            <person name="Miller P.J."/>
            <person name="Scott M.A."/>
            <person name="Spackman E."/>
            <person name="Goraichik I."/>
            <person name="Dimitrov K.M."/>
            <person name="Suarez D.L."/>
            <person name="Swayne D.E."/>
        </authorList>
    </citation>
    <scope>NUCLEOTIDE SEQUENCE [LARGE SCALE GENOMIC DNA]</scope>
    <source>
        <strain evidence="2">XA(T)</strain>
    </source>
</reference>
<dbReference type="InterPro" id="IPR052353">
    <property type="entry name" value="Benzoxazolinone_Detox_Enz"/>
</dbReference>
<evidence type="ECO:0000313" key="2">
    <source>
        <dbReference type="Proteomes" id="UP000192775"/>
    </source>
</evidence>
<organism evidence="1 2">
    <name type="scientific">Cnuibacter physcomitrellae</name>
    <dbReference type="NCBI Taxonomy" id="1619308"/>
    <lineage>
        <taxon>Bacteria</taxon>
        <taxon>Bacillati</taxon>
        <taxon>Actinomycetota</taxon>
        <taxon>Actinomycetes</taxon>
        <taxon>Micrococcales</taxon>
        <taxon>Microbacteriaceae</taxon>
        <taxon>Cnuibacter</taxon>
    </lineage>
</organism>
<dbReference type="PANTHER" id="PTHR30212:SF2">
    <property type="entry name" value="PROTEIN YIIM"/>
    <property type="match status" value="1"/>
</dbReference>